<comment type="similarity">
    <text evidence="4">Belongs to the L/F-transferase family.</text>
</comment>
<dbReference type="PANTHER" id="PTHR30098:SF2">
    <property type="entry name" value="LEUCYL_PHENYLALANYL-TRNA--PROTEIN TRANSFERASE"/>
    <property type="match status" value="1"/>
</dbReference>
<keyword evidence="6" id="KW-1185">Reference proteome</keyword>
<dbReference type="GO" id="GO:0016740">
    <property type="term" value="F:transferase activity"/>
    <property type="evidence" value="ECO:0007669"/>
    <property type="project" value="UniProtKB-KW"/>
</dbReference>
<dbReference type="EC" id="2.3.2.6" evidence="4"/>
<evidence type="ECO:0000256" key="3">
    <source>
        <dbReference type="ARBA" id="ARBA00023315"/>
    </source>
</evidence>
<evidence type="ECO:0000256" key="2">
    <source>
        <dbReference type="ARBA" id="ARBA00022679"/>
    </source>
</evidence>
<accession>A0ABQ5Q761</accession>
<comment type="catalytic activity">
    <reaction evidence="4">
        <text>N-terminal L-arginyl-[protein] + L-leucyl-tRNA(Leu) = N-terminal L-leucyl-L-arginyl-[protein] + tRNA(Leu) + H(+)</text>
        <dbReference type="Rhea" id="RHEA:50416"/>
        <dbReference type="Rhea" id="RHEA-COMP:9613"/>
        <dbReference type="Rhea" id="RHEA-COMP:9622"/>
        <dbReference type="Rhea" id="RHEA-COMP:12672"/>
        <dbReference type="Rhea" id="RHEA-COMP:12673"/>
        <dbReference type="ChEBI" id="CHEBI:15378"/>
        <dbReference type="ChEBI" id="CHEBI:64719"/>
        <dbReference type="ChEBI" id="CHEBI:78442"/>
        <dbReference type="ChEBI" id="CHEBI:78494"/>
        <dbReference type="ChEBI" id="CHEBI:133044"/>
        <dbReference type="EC" id="2.3.2.6"/>
    </reaction>
</comment>
<dbReference type="InterPro" id="IPR042203">
    <property type="entry name" value="Leu/Phe-tRNA_Trfase_C"/>
</dbReference>
<gene>
    <name evidence="4 5" type="primary">aat</name>
    <name evidence="5" type="ORF">GETHPA_21480</name>
</gene>
<keyword evidence="3 4" id="KW-0012">Acyltransferase</keyword>
<comment type="function">
    <text evidence="4">Functions in the N-end rule pathway of protein degradation where it conjugates Leu, Phe and, less efficiently, Met from aminoacyl-tRNAs to the N-termini of proteins containing an N-terminal arginine or lysine.</text>
</comment>
<dbReference type="Pfam" id="PF03588">
    <property type="entry name" value="Leu_Phe_trans"/>
    <property type="match status" value="1"/>
</dbReference>
<dbReference type="InterPro" id="IPR004616">
    <property type="entry name" value="Leu/Phe-tRNA_Trfase"/>
</dbReference>
<evidence type="ECO:0000256" key="1">
    <source>
        <dbReference type="ARBA" id="ARBA00022490"/>
    </source>
</evidence>
<dbReference type="Gene3D" id="3.40.630.70">
    <property type="entry name" value="Leucyl/phenylalanyl-tRNA-protein transferase, C-terminal domain"/>
    <property type="match status" value="1"/>
</dbReference>
<dbReference type="Proteomes" id="UP001165089">
    <property type="component" value="Unassembled WGS sequence"/>
</dbReference>
<evidence type="ECO:0000313" key="6">
    <source>
        <dbReference type="Proteomes" id="UP001165089"/>
    </source>
</evidence>
<dbReference type="Gene3D" id="3.30.70.3550">
    <property type="entry name" value="Leucyl/phenylalanyl-tRNA-protein transferase, N-terminal domain"/>
    <property type="match status" value="1"/>
</dbReference>
<dbReference type="PANTHER" id="PTHR30098">
    <property type="entry name" value="LEUCYL/PHENYLALANYL-TRNA--PROTEIN TRANSFERASE"/>
    <property type="match status" value="1"/>
</dbReference>
<organism evidence="5 6">
    <name type="scientific">Geothrix rubra</name>
    <dbReference type="NCBI Taxonomy" id="2927977"/>
    <lineage>
        <taxon>Bacteria</taxon>
        <taxon>Pseudomonadati</taxon>
        <taxon>Acidobacteriota</taxon>
        <taxon>Holophagae</taxon>
        <taxon>Holophagales</taxon>
        <taxon>Holophagaceae</taxon>
        <taxon>Geothrix</taxon>
    </lineage>
</organism>
<dbReference type="NCBIfam" id="TIGR00667">
    <property type="entry name" value="aat"/>
    <property type="match status" value="1"/>
</dbReference>
<dbReference type="InterPro" id="IPR042221">
    <property type="entry name" value="Leu/Phe-tRNA_Trfase_N"/>
</dbReference>
<dbReference type="SUPFAM" id="SSF55729">
    <property type="entry name" value="Acyl-CoA N-acyltransferases (Nat)"/>
    <property type="match status" value="1"/>
</dbReference>
<dbReference type="RefSeq" id="WP_285726009.1">
    <property type="nucleotide sequence ID" value="NZ_BSDD01000004.1"/>
</dbReference>
<proteinExistence type="inferred from homology"/>
<comment type="caution">
    <text evidence="5">The sequence shown here is derived from an EMBL/GenBank/DDBJ whole genome shotgun (WGS) entry which is preliminary data.</text>
</comment>
<dbReference type="InterPro" id="IPR016181">
    <property type="entry name" value="Acyl_CoA_acyltransferase"/>
</dbReference>
<dbReference type="EMBL" id="BSDD01000004">
    <property type="protein sequence ID" value="GLH70615.1"/>
    <property type="molecule type" value="Genomic_DNA"/>
</dbReference>
<comment type="subcellular location">
    <subcellularLocation>
        <location evidence="4">Cytoplasm</location>
    </subcellularLocation>
</comment>
<evidence type="ECO:0000313" key="5">
    <source>
        <dbReference type="EMBL" id="GLH70615.1"/>
    </source>
</evidence>
<name>A0ABQ5Q761_9BACT</name>
<evidence type="ECO:0000256" key="4">
    <source>
        <dbReference type="HAMAP-Rule" id="MF_00688"/>
    </source>
</evidence>
<dbReference type="HAMAP" id="MF_00688">
    <property type="entry name" value="Leu_Phe_trans"/>
    <property type="match status" value="1"/>
</dbReference>
<sequence>MPVFRLRRELVFPDPAQAEEGLLAVGGDLSLPRLLLAYGSGIFPWYGEEDPILWWSPETRAVLRPGQLHLSARTRRSLRRRPFEIRFDSAFEAVIAACATVPRPGQEGTWITPEMRAAYVDLHRAGHAHSVEAWREGELRGGLYGVALGGAFFGESMFSLEPEASRAALQALDARLAARGFTLIDGQLPHEGLAGYGFQAVPRAQFLQQLAEALRTQVPGGSWALDRDVNCH</sequence>
<comment type="catalytic activity">
    <reaction evidence="4">
        <text>L-phenylalanyl-tRNA(Phe) + an N-terminal L-alpha-aminoacyl-[protein] = an N-terminal L-phenylalanyl-L-alpha-aminoacyl-[protein] + tRNA(Phe)</text>
        <dbReference type="Rhea" id="RHEA:43632"/>
        <dbReference type="Rhea" id="RHEA-COMP:9668"/>
        <dbReference type="Rhea" id="RHEA-COMP:9699"/>
        <dbReference type="Rhea" id="RHEA-COMP:10636"/>
        <dbReference type="Rhea" id="RHEA-COMP:10637"/>
        <dbReference type="ChEBI" id="CHEBI:78442"/>
        <dbReference type="ChEBI" id="CHEBI:78531"/>
        <dbReference type="ChEBI" id="CHEBI:78597"/>
        <dbReference type="ChEBI" id="CHEBI:83561"/>
        <dbReference type="EC" id="2.3.2.6"/>
    </reaction>
</comment>
<keyword evidence="1 4" id="KW-0963">Cytoplasm</keyword>
<comment type="catalytic activity">
    <reaction evidence="4">
        <text>N-terminal L-lysyl-[protein] + L-leucyl-tRNA(Leu) = N-terminal L-leucyl-L-lysyl-[protein] + tRNA(Leu) + H(+)</text>
        <dbReference type="Rhea" id="RHEA:12340"/>
        <dbReference type="Rhea" id="RHEA-COMP:9613"/>
        <dbReference type="Rhea" id="RHEA-COMP:9622"/>
        <dbReference type="Rhea" id="RHEA-COMP:12670"/>
        <dbReference type="Rhea" id="RHEA-COMP:12671"/>
        <dbReference type="ChEBI" id="CHEBI:15378"/>
        <dbReference type="ChEBI" id="CHEBI:65249"/>
        <dbReference type="ChEBI" id="CHEBI:78442"/>
        <dbReference type="ChEBI" id="CHEBI:78494"/>
        <dbReference type="ChEBI" id="CHEBI:133043"/>
        <dbReference type="EC" id="2.3.2.6"/>
    </reaction>
</comment>
<reference evidence="5 6" key="1">
    <citation type="journal article" date="2023" name="Antonie Van Leeuwenhoek">
        <title>Mesoterricola silvestris gen. nov., sp. nov., Mesoterricola sediminis sp. nov., Geothrix oryzae sp. nov., Geothrix edaphica sp. nov., Geothrix rubra sp. nov., and Geothrix limicola sp. nov., six novel members of Acidobacteriota isolated from soils.</title>
        <authorList>
            <person name="Itoh H."/>
            <person name="Sugisawa Y."/>
            <person name="Mise K."/>
            <person name="Xu Z."/>
            <person name="Kuniyasu M."/>
            <person name="Ushijima N."/>
            <person name="Kawano K."/>
            <person name="Kobayashi E."/>
            <person name="Shiratori Y."/>
            <person name="Masuda Y."/>
            <person name="Senoo K."/>
        </authorList>
    </citation>
    <scope>NUCLEOTIDE SEQUENCE [LARGE SCALE GENOMIC DNA]</scope>
    <source>
        <strain evidence="5 6">Red803</strain>
    </source>
</reference>
<protein>
    <recommendedName>
        <fullName evidence="4">Leucyl/phenylalanyl-tRNA--protein transferase</fullName>
        <ecNumber evidence="4">2.3.2.6</ecNumber>
    </recommendedName>
    <alternativeName>
        <fullName evidence="4">L/F-transferase</fullName>
    </alternativeName>
    <alternativeName>
        <fullName evidence="4">Leucyltransferase</fullName>
    </alternativeName>
    <alternativeName>
        <fullName evidence="4">Phenyalanyltransferase</fullName>
    </alternativeName>
</protein>
<keyword evidence="2 4" id="KW-0808">Transferase</keyword>